<dbReference type="EMBL" id="PFNL01000043">
    <property type="protein sequence ID" value="PIZ47504.1"/>
    <property type="molecule type" value="Genomic_DNA"/>
</dbReference>
<dbReference type="AlphaFoldDB" id="A0A2M7TKZ6"/>
<evidence type="ECO:0000313" key="2">
    <source>
        <dbReference type="Proteomes" id="UP000228920"/>
    </source>
</evidence>
<comment type="caution">
    <text evidence="1">The sequence shown here is derived from an EMBL/GenBank/DDBJ whole genome shotgun (WGS) entry which is preliminary data.</text>
</comment>
<proteinExistence type="predicted"/>
<sequence>MISGKWVRGEGKTALISSEMMLLLEDTLIKSSRFVQVFHEFHDTFTELIVVLTWNPLQYWELQLTSDATAWLVMESPDVKVQEFDEIVTLCGYVYVRFFSPGDEVLFDRTPATVVCDWGAQNEDSNDTVRIRMVDDDTDITVRRQRLTKR</sequence>
<evidence type="ECO:0000313" key="1">
    <source>
        <dbReference type="EMBL" id="PIZ47504.1"/>
    </source>
</evidence>
<name>A0A2M7TKZ6_UNCKA</name>
<reference evidence="2" key="1">
    <citation type="submission" date="2017-09" db="EMBL/GenBank/DDBJ databases">
        <title>Depth-based differentiation of microbial function through sediment-hosted aquifers and enrichment of novel symbionts in the deep terrestrial subsurface.</title>
        <authorList>
            <person name="Probst A.J."/>
            <person name="Ladd B."/>
            <person name="Jarett J.K."/>
            <person name="Geller-Mcgrath D.E."/>
            <person name="Sieber C.M.K."/>
            <person name="Emerson J.B."/>
            <person name="Anantharaman K."/>
            <person name="Thomas B.C."/>
            <person name="Malmstrom R."/>
            <person name="Stieglmeier M."/>
            <person name="Klingl A."/>
            <person name="Woyke T."/>
            <person name="Ryan C.M."/>
            <person name="Banfield J.F."/>
        </authorList>
    </citation>
    <scope>NUCLEOTIDE SEQUENCE [LARGE SCALE GENOMIC DNA]</scope>
</reference>
<gene>
    <name evidence="1" type="ORF">COY32_01540</name>
</gene>
<organism evidence="1 2">
    <name type="scientific">candidate division WWE3 bacterium CG_4_10_14_0_2_um_filter_41_14</name>
    <dbReference type="NCBI Taxonomy" id="1975072"/>
    <lineage>
        <taxon>Bacteria</taxon>
        <taxon>Katanobacteria</taxon>
    </lineage>
</organism>
<accession>A0A2M7TKZ6</accession>
<protein>
    <submittedName>
        <fullName evidence="1">Uncharacterized protein</fullName>
    </submittedName>
</protein>
<dbReference type="Proteomes" id="UP000228920">
    <property type="component" value="Unassembled WGS sequence"/>
</dbReference>